<dbReference type="Proteomes" id="UP000692954">
    <property type="component" value="Unassembled WGS sequence"/>
</dbReference>
<gene>
    <name evidence="1" type="ORF">PSON_ATCC_30995.1.T0950213</name>
</gene>
<accession>A0A8S1Q4M2</accession>
<comment type="caution">
    <text evidence="1">The sequence shown here is derived from an EMBL/GenBank/DDBJ whole genome shotgun (WGS) entry which is preliminary data.</text>
</comment>
<organism evidence="1 2">
    <name type="scientific">Paramecium sonneborni</name>
    <dbReference type="NCBI Taxonomy" id="65129"/>
    <lineage>
        <taxon>Eukaryota</taxon>
        <taxon>Sar</taxon>
        <taxon>Alveolata</taxon>
        <taxon>Ciliophora</taxon>
        <taxon>Intramacronucleata</taxon>
        <taxon>Oligohymenophorea</taxon>
        <taxon>Peniculida</taxon>
        <taxon>Parameciidae</taxon>
        <taxon>Paramecium</taxon>
    </lineage>
</organism>
<dbReference type="AlphaFoldDB" id="A0A8S1Q4M2"/>
<evidence type="ECO:0000313" key="1">
    <source>
        <dbReference type="EMBL" id="CAD8110378.1"/>
    </source>
</evidence>
<evidence type="ECO:0000313" key="2">
    <source>
        <dbReference type="Proteomes" id="UP000692954"/>
    </source>
</evidence>
<name>A0A8S1Q4M2_9CILI</name>
<keyword evidence="2" id="KW-1185">Reference proteome</keyword>
<protein>
    <submittedName>
        <fullName evidence="1">Uncharacterized protein</fullName>
    </submittedName>
</protein>
<reference evidence="1" key="1">
    <citation type="submission" date="2021-01" db="EMBL/GenBank/DDBJ databases">
        <authorList>
            <consortium name="Genoscope - CEA"/>
            <person name="William W."/>
        </authorList>
    </citation>
    <scope>NUCLEOTIDE SEQUENCE</scope>
</reference>
<dbReference type="EMBL" id="CAJJDN010000095">
    <property type="protein sequence ID" value="CAD8110378.1"/>
    <property type="molecule type" value="Genomic_DNA"/>
</dbReference>
<proteinExistence type="predicted"/>
<sequence length="37" mass="4139">MSSLGGAINYLKDLKRIIQNYGLKQFIDENAIGNINL</sequence>